<proteinExistence type="predicted"/>
<reference evidence="2 3" key="1">
    <citation type="journal article" date="2019" name="Nat. Microbiol.">
        <title>Mediterranean grassland soil C-N compound turnover is dependent on rainfall and depth, and is mediated by genomically divergent microorganisms.</title>
        <authorList>
            <person name="Diamond S."/>
            <person name="Andeer P.F."/>
            <person name="Li Z."/>
            <person name="Crits-Christoph A."/>
            <person name="Burstein D."/>
            <person name="Anantharaman K."/>
            <person name="Lane K.R."/>
            <person name="Thomas B.C."/>
            <person name="Pan C."/>
            <person name="Northen T.R."/>
            <person name="Banfield J.F."/>
        </authorList>
    </citation>
    <scope>NUCLEOTIDE SEQUENCE [LARGE SCALE GENOMIC DNA]</scope>
    <source>
        <strain evidence="2">WS_1</strain>
    </source>
</reference>
<feature type="transmembrane region" description="Helical" evidence="1">
    <location>
        <begin position="136"/>
        <end position="157"/>
    </location>
</feature>
<feature type="transmembrane region" description="Helical" evidence="1">
    <location>
        <begin position="207"/>
        <end position="227"/>
    </location>
</feature>
<dbReference type="AlphaFoldDB" id="A0A538SBH8"/>
<evidence type="ECO:0000256" key="1">
    <source>
        <dbReference type="SAM" id="Phobius"/>
    </source>
</evidence>
<accession>A0A538SBH8</accession>
<name>A0A538SBH8_UNCEI</name>
<evidence type="ECO:0000313" key="2">
    <source>
        <dbReference type="EMBL" id="TMQ48724.1"/>
    </source>
</evidence>
<organism evidence="2 3">
    <name type="scientific">Eiseniibacteriota bacterium</name>
    <dbReference type="NCBI Taxonomy" id="2212470"/>
    <lineage>
        <taxon>Bacteria</taxon>
        <taxon>Candidatus Eiseniibacteriota</taxon>
    </lineage>
</organism>
<dbReference type="GO" id="GO:0005886">
    <property type="term" value="C:plasma membrane"/>
    <property type="evidence" value="ECO:0007669"/>
    <property type="project" value="UniProtKB-SubCell"/>
</dbReference>
<feature type="transmembrane region" description="Helical" evidence="1">
    <location>
        <begin position="45"/>
        <end position="64"/>
    </location>
</feature>
<protein>
    <submittedName>
        <fullName evidence="2">DUF2029 domain-containing protein</fullName>
    </submittedName>
</protein>
<comment type="caution">
    <text evidence="2">The sequence shown here is derived from an EMBL/GenBank/DDBJ whole genome shotgun (WGS) entry which is preliminary data.</text>
</comment>
<feature type="transmembrane region" description="Helical" evidence="1">
    <location>
        <begin position="6"/>
        <end position="25"/>
    </location>
</feature>
<keyword evidence="1" id="KW-0472">Membrane</keyword>
<feature type="transmembrane region" description="Helical" evidence="1">
    <location>
        <begin position="316"/>
        <end position="337"/>
    </location>
</feature>
<keyword evidence="1" id="KW-1133">Transmembrane helix</keyword>
<feature type="transmembrane region" description="Helical" evidence="1">
    <location>
        <begin position="294"/>
        <end position="310"/>
    </location>
</feature>
<sequence>MRAGPMLLLWGVAHMAYLAAAWLVVRGSRGAHRPAARTGAFPPPLLPTIFAVGLLARLILIPTAPTLSEDVYRYLWDGTLVARGVNPYPRAPDDPALARFDGKLLHHLNHAQVPTIYPPAAQLLFGAVARVSPTPAAWKVLVLVLEFALILALLPLLRARGLPRERLLLYYWNPLLLVESFGSGHVDLVATAFLVVALALYEGNRHARAGIAFGLAVMTKYVPGLLIPRLIRRGQWLLLFVAAVTAAVLATPFLEAGSALTTGLRIYARHWEFNSALYHLLHRAIENDLTVRRLLAAGGLAATLIIAWRARSATGAAFASFVSFLLFSPTVFPWYAVPVVALLPLHPDWGMMAFSGLLALSYLPLPAYRATGTWTLPEWILWVEYGGLLGVWALAGAVALTRRVLARRGLSGADARVEEREDAHVEESGEVQNEKG</sequence>
<feature type="transmembrane region" description="Helical" evidence="1">
    <location>
        <begin position="236"/>
        <end position="254"/>
    </location>
</feature>
<keyword evidence="1" id="KW-0812">Transmembrane</keyword>
<gene>
    <name evidence="2" type="ORF">E6K71_06740</name>
</gene>
<dbReference type="EMBL" id="VBOR01000067">
    <property type="protein sequence ID" value="TMQ48724.1"/>
    <property type="molecule type" value="Genomic_DNA"/>
</dbReference>
<dbReference type="Pfam" id="PF26314">
    <property type="entry name" value="MptA_B_family"/>
    <property type="match status" value="1"/>
</dbReference>
<feature type="transmembrane region" description="Helical" evidence="1">
    <location>
        <begin position="169"/>
        <end position="201"/>
    </location>
</feature>
<dbReference type="GO" id="GO:0016758">
    <property type="term" value="F:hexosyltransferase activity"/>
    <property type="evidence" value="ECO:0007669"/>
    <property type="project" value="InterPro"/>
</dbReference>
<feature type="transmembrane region" description="Helical" evidence="1">
    <location>
        <begin position="379"/>
        <end position="400"/>
    </location>
</feature>
<dbReference type="Proteomes" id="UP000316292">
    <property type="component" value="Unassembled WGS sequence"/>
</dbReference>
<evidence type="ECO:0000313" key="3">
    <source>
        <dbReference type="Proteomes" id="UP000316292"/>
    </source>
</evidence>